<evidence type="ECO:0000256" key="7">
    <source>
        <dbReference type="ARBA" id="ARBA00022723"/>
    </source>
</evidence>
<dbReference type="RefSeq" id="XP_055889531.1">
    <property type="nucleotide sequence ID" value="XM_056033556.1"/>
</dbReference>
<evidence type="ECO:0000256" key="14">
    <source>
        <dbReference type="SAM" id="MobiDB-lite"/>
    </source>
</evidence>
<evidence type="ECO:0000256" key="10">
    <source>
        <dbReference type="ARBA" id="ARBA00047384"/>
    </source>
</evidence>
<organism evidence="17 18">
    <name type="scientific">Biomphalaria glabrata</name>
    <name type="common">Bloodfluke planorb</name>
    <name type="synonym">Freshwater snail</name>
    <dbReference type="NCBI Taxonomy" id="6526"/>
    <lineage>
        <taxon>Eukaryota</taxon>
        <taxon>Metazoa</taxon>
        <taxon>Spiralia</taxon>
        <taxon>Lophotrochozoa</taxon>
        <taxon>Mollusca</taxon>
        <taxon>Gastropoda</taxon>
        <taxon>Heterobranchia</taxon>
        <taxon>Euthyneura</taxon>
        <taxon>Panpulmonata</taxon>
        <taxon>Hygrophila</taxon>
        <taxon>Lymnaeoidea</taxon>
        <taxon>Planorbidae</taxon>
        <taxon>Biomphalaria</taxon>
    </lineage>
</organism>
<dbReference type="CDD" id="cd02440">
    <property type="entry name" value="AdoMet_MTases"/>
    <property type="match status" value="1"/>
</dbReference>
<keyword evidence="5 12" id="KW-0808">Transferase</keyword>
<evidence type="ECO:0000259" key="15">
    <source>
        <dbReference type="Pfam" id="PF21137"/>
    </source>
</evidence>
<feature type="region of interest" description="Disordered" evidence="14">
    <location>
        <begin position="1"/>
        <end position="31"/>
    </location>
</feature>
<dbReference type="InterPro" id="IPR036236">
    <property type="entry name" value="Znf_C2H2_sf"/>
</dbReference>
<evidence type="ECO:0000256" key="2">
    <source>
        <dbReference type="ARBA" id="ARBA00011925"/>
    </source>
</evidence>
<dbReference type="OMA" id="MAPSQCK"/>
<feature type="coiled-coil region" evidence="13">
    <location>
        <begin position="171"/>
        <end position="205"/>
    </location>
</feature>
<comment type="catalytic activity">
    <reaction evidence="10">
        <text>L-arginyl-[protein] + 2 S-adenosyl-L-methionine = N(omega),N(omega)-dimethyl-L-arginyl-[protein] + 2 S-adenosyl-L-homocysteine + 2 H(+)</text>
        <dbReference type="Rhea" id="RHEA:48096"/>
        <dbReference type="Rhea" id="RHEA-COMP:10532"/>
        <dbReference type="Rhea" id="RHEA-COMP:11991"/>
        <dbReference type="ChEBI" id="CHEBI:15378"/>
        <dbReference type="ChEBI" id="CHEBI:29965"/>
        <dbReference type="ChEBI" id="CHEBI:57856"/>
        <dbReference type="ChEBI" id="CHEBI:59789"/>
        <dbReference type="ChEBI" id="CHEBI:61897"/>
        <dbReference type="EC" id="2.1.1.319"/>
    </reaction>
    <physiologicalReaction direction="left-to-right" evidence="10">
        <dbReference type="Rhea" id="RHEA:48097"/>
    </physiologicalReaction>
</comment>
<dbReference type="OrthoDB" id="7848332at2759"/>
<gene>
    <name evidence="18" type="primary">LOC106053271</name>
</gene>
<evidence type="ECO:0000313" key="18">
    <source>
        <dbReference type="RefSeq" id="XP_055889531.1"/>
    </source>
</evidence>
<evidence type="ECO:0000256" key="13">
    <source>
        <dbReference type="SAM" id="Coils"/>
    </source>
</evidence>
<dbReference type="Gene3D" id="2.70.160.11">
    <property type="entry name" value="Hnrnp arginine n-methyltransferase1"/>
    <property type="match status" value="1"/>
</dbReference>
<dbReference type="EC" id="2.1.1.319" evidence="2"/>
<keyword evidence="3" id="KW-0963">Cytoplasm</keyword>
<reference evidence="18" key="1">
    <citation type="submission" date="2025-08" db="UniProtKB">
        <authorList>
            <consortium name="RefSeq"/>
        </authorList>
    </citation>
    <scope>IDENTIFICATION</scope>
</reference>
<dbReference type="InterPro" id="IPR029063">
    <property type="entry name" value="SAM-dependent_MTases_sf"/>
</dbReference>
<dbReference type="GO" id="GO:0035242">
    <property type="term" value="F:protein-arginine omega-N asymmetric methyltransferase activity"/>
    <property type="evidence" value="ECO:0007669"/>
    <property type="project" value="UniProtKB-EC"/>
</dbReference>
<dbReference type="GO" id="GO:0042054">
    <property type="term" value="F:histone methyltransferase activity"/>
    <property type="evidence" value="ECO:0007669"/>
    <property type="project" value="TreeGrafter"/>
</dbReference>
<feature type="domain" description="Protein arginine N-methyltransferase 3-like C2H2 zinc finger" evidence="15">
    <location>
        <begin position="79"/>
        <end position="124"/>
    </location>
</feature>
<evidence type="ECO:0000256" key="4">
    <source>
        <dbReference type="ARBA" id="ARBA00022603"/>
    </source>
</evidence>
<accession>A0A9W3AQN1</accession>
<dbReference type="FunFam" id="3.40.50.150:FF:000003">
    <property type="entry name" value="Blast:Protein arginine N-methyltransferase 1"/>
    <property type="match status" value="1"/>
</dbReference>
<evidence type="ECO:0000256" key="9">
    <source>
        <dbReference type="ARBA" id="ARBA00022833"/>
    </source>
</evidence>
<dbReference type="SUPFAM" id="SSF57667">
    <property type="entry name" value="beta-beta-alpha zinc fingers"/>
    <property type="match status" value="1"/>
</dbReference>
<dbReference type="AlphaFoldDB" id="A0A9W3AQN1"/>
<keyword evidence="7" id="KW-0479">Metal-binding</keyword>
<evidence type="ECO:0000256" key="6">
    <source>
        <dbReference type="ARBA" id="ARBA00022691"/>
    </source>
</evidence>
<dbReference type="PROSITE" id="PS51678">
    <property type="entry name" value="SAM_MT_PRMT"/>
    <property type="match status" value="1"/>
</dbReference>
<protein>
    <recommendedName>
        <fullName evidence="2">type I protein arginine methyltransferase</fullName>
        <ecNumber evidence="2">2.1.1.319</ecNumber>
    </recommendedName>
</protein>
<dbReference type="Gene3D" id="3.40.50.150">
    <property type="entry name" value="Vaccinia Virus protein VP39"/>
    <property type="match status" value="1"/>
</dbReference>
<keyword evidence="9" id="KW-0862">Zinc</keyword>
<dbReference type="GO" id="GO:0005829">
    <property type="term" value="C:cytosol"/>
    <property type="evidence" value="ECO:0007669"/>
    <property type="project" value="UniProtKB-SubCell"/>
</dbReference>
<evidence type="ECO:0000313" key="17">
    <source>
        <dbReference type="Proteomes" id="UP001165740"/>
    </source>
</evidence>
<evidence type="ECO:0000256" key="5">
    <source>
        <dbReference type="ARBA" id="ARBA00022679"/>
    </source>
</evidence>
<keyword evidence="8" id="KW-0863">Zinc-finger</keyword>
<dbReference type="InterPro" id="IPR049482">
    <property type="entry name" value="ANM3-like_C2H2_Zf"/>
</dbReference>
<evidence type="ECO:0000259" key="16">
    <source>
        <dbReference type="Pfam" id="PF22528"/>
    </source>
</evidence>
<dbReference type="GeneID" id="106053271"/>
<name>A0A9W3AQN1_BIOGL</name>
<dbReference type="GO" id="GO:0032259">
    <property type="term" value="P:methylation"/>
    <property type="evidence" value="ECO:0007669"/>
    <property type="project" value="UniProtKB-KW"/>
</dbReference>
<dbReference type="Pfam" id="PF21137">
    <property type="entry name" value="ANM3_C2H2_Zf"/>
    <property type="match status" value="1"/>
</dbReference>
<sequence length="546" mass="61989">MAEHDSDLPELESDDQPDCDEEDDDDGWGDVADEESEEQMNMLIGDVKCLFCQCVEPSVDRILTHFINIHDFNLLNHCRSSHLDCIGFIQMINFIRKQNSTPDDVLKNLSCLKPDWSSDEFMAPVDPNDLLLQLDIEWAQLHHPSVSLMSQKSEEQNETNLRDTFSQSEAIQALIDRVQTAERDRDFLKDELDRALIDMEKLRLTGQSLVSGSGDSKEDKSHICNNSSLAEEDGYFASYGHHDIHMTMLKDRVRTESYRDFMLNNSHLFEGKTVLDVGCGTGILSMFAVKAGASHVVAVDQSNIIYQAMDIARENNVHEKITFVKGRLEDVVLPILKFDVIISEWMGYFLLFEAMLDSVLWARDRFLTVDGCVYPDNFSMLVAGVSDSELRRSKVDFWDDVYGFKMSCMKPEVVDEVHVRLVKPDTLITQPAVIKTIDVMRCQVEDLDFCSQFALTCTADADMTALVGYFTTTFDTGCTTKVHFSTGPEAPPTHWEQSVMMFAKPIAVKKDSQLTCHMTYRKHPQDSRGIIINLSIQGQKMKFNLS</sequence>
<evidence type="ECO:0000256" key="8">
    <source>
        <dbReference type="ARBA" id="ARBA00022771"/>
    </source>
</evidence>
<dbReference type="InterPro" id="IPR025799">
    <property type="entry name" value="Arg_MeTrfase"/>
</dbReference>
<dbReference type="Proteomes" id="UP001165740">
    <property type="component" value="Chromosome 6"/>
</dbReference>
<dbReference type="GO" id="GO:0005634">
    <property type="term" value="C:nucleus"/>
    <property type="evidence" value="ECO:0007669"/>
    <property type="project" value="TreeGrafter"/>
</dbReference>
<proteinExistence type="predicted"/>
<evidence type="ECO:0000256" key="12">
    <source>
        <dbReference type="PROSITE-ProRule" id="PRU01015"/>
    </source>
</evidence>
<feature type="domain" description="Protein arginine N-methyltransferase" evidence="16">
    <location>
        <begin position="379"/>
        <end position="530"/>
    </location>
</feature>
<dbReference type="SUPFAM" id="SSF53335">
    <property type="entry name" value="S-adenosyl-L-methionine-dependent methyltransferases"/>
    <property type="match status" value="1"/>
</dbReference>
<dbReference type="InterPro" id="IPR055135">
    <property type="entry name" value="PRMT_dom"/>
</dbReference>
<dbReference type="PANTHER" id="PTHR11006:SF53">
    <property type="entry name" value="PROTEIN ARGININE N-METHYLTRANSFERASE 3"/>
    <property type="match status" value="1"/>
</dbReference>
<evidence type="ECO:0000256" key="11">
    <source>
        <dbReference type="ARBA" id="ARBA00049303"/>
    </source>
</evidence>
<keyword evidence="13" id="KW-0175">Coiled coil</keyword>
<feature type="compositionally biased region" description="Acidic residues" evidence="14">
    <location>
        <begin position="8"/>
        <end position="31"/>
    </location>
</feature>
<keyword evidence="17" id="KW-1185">Reference proteome</keyword>
<keyword evidence="6 12" id="KW-0949">S-adenosyl-L-methionine</keyword>
<dbReference type="Pfam" id="PF22528">
    <property type="entry name" value="PRMT_C"/>
    <property type="match status" value="1"/>
</dbReference>
<comment type="catalytic activity">
    <reaction evidence="11">
        <text>L-arginyl-[protein] + S-adenosyl-L-methionine = N(omega)-methyl-L-arginyl-[protein] + S-adenosyl-L-homocysteine + H(+)</text>
        <dbReference type="Rhea" id="RHEA:48100"/>
        <dbReference type="Rhea" id="RHEA-COMP:10532"/>
        <dbReference type="Rhea" id="RHEA-COMP:11990"/>
        <dbReference type="ChEBI" id="CHEBI:15378"/>
        <dbReference type="ChEBI" id="CHEBI:29965"/>
        <dbReference type="ChEBI" id="CHEBI:57856"/>
        <dbReference type="ChEBI" id="CHEBI:59789"/>
        <dbReference type="ChEBI" id="CHEBI:65280"/>
    </reaction>
    <physiologicalReaction direction="left-to-right" evidence="11">
        <dbReference type="Rhea" id="RHEA:48101"/>
    </physiologicalReaction>
</comment>
<keyword evidence="4 12" id="KW-0489">Methyltransferase</keyword>
<evidence type="ECO:0000256" key="1">
    <source>
        <dbReference type="ARBA" id="ARBA00004514"/>
    </source>
</evidence>
<evidence type="ECO:0000256" key="3">
    <source>
        <dbReference type="ARBA" id="ARBA00022490"/>
    </source>
</evidence>
<dbReference type="Pfam" id="PF06325">
    <property type="entry name" value="PrmA"/>
    <property type="match status" value="1"/>
</dbReference>
<dbReference type="PANTHER" id="PTHR11006">
    <property type="entry name" value="PROTEIN ARGININE N-METHYLTRANSFERASE"/>
    <property type="match status" value="1"/>
</dbReference>
<comment type="subcellular location">
    <subcellularLocation>
        <location evidence="1">Cytoplasm</location>
        <location evidence="1">Cytosol</location>
    </subcellularLocation>
</comment>
<dbReference type="GO" id="GO:0008270">
    <property type="term" value="F:zinc ion binding"/>
    <property type="evidence" value="ECO:0007669"/>
    <property type="project" value="UniProtKB-KW"/>
</dbReference>